<protein>
    <submittedName>
        <fullName evidence="3">Uncharacterized protein</fullName>
    </submittedName>
</protein>
<feature type="compositionally biased region" description="Basic and acidic residues" evidence="1">
    <location>
        <begin position="91"/>
        <end position="102"/>
    </location>
</feature>
<keyword evidence="4" id="KW-1185">Reference proteome</keyword>
<dbReference type="GeneID" id="14541741"/>
<dbReference type="HOGENOM" id="CLU_1151664_0_0_1"/>
<evidence type="ECO:0000256" key="2">
    <source>
        <dbReference type="SAM" id="Phobius"/>
    </source>
</evidence>
<feature type="compositionally biased region" description="Low complexity" evidence="1">
    <location>
        <begin position="107"/>
        <end position="116"/>
    </location>
</feature>
<feature type="compositionally biased region" description="Basic residues" evidence="1">
    <location>
        <begin position="41"/>
        <end position="50"/>
    </location>
</feature>
<keyword evidence="2" id="KW-0472">Membrane</keyword>
<dbReference type="EMBL" id="HE681724">
    <property type="protein sequence ID" value="CCG24625.1"/>
    <property type="molecule type" value="Genomic_DNA"/>
</dbReference>
<gene>
    <name evidence="3" type="ORF">CORT_0F04010</name>
</gene>
<dbReference type="AlphaFoldDB" id="H8X9F9"/>
<name>H8X9F9_CANO9</name>
<feature type="region of interest" description="Disordered" evidence="1">
    <location>
        <begin position="1"/>
        <end position="123"/>
    </location>
</feature>
<reference evidence="3 4" key="1">
    <citation type="journal article" date="2012" name="PLoS ONE">
        <title>Sequence and analysis of the genome of the pathogenic yeast Candida orthopsilosis.</title>
        <authorList>
            <person name="Riccombeni A."/>
            <person name="Vidanes G."/>
            <person name="Proux-Wera E."/>
            <person name="Wolfe K.H."/>
            <person name="Butler G."/>
        </authorList>
    </citation>
    <scope>NUCLEOTIDE SEQUENCE [LARGE SCALE GENOMIC DNA]</scope>
    <source>
        <strain evidence="3 4">Co 90-125</strain>
    </source>
</reference>
<feature type="transmembrane region" description="Helical" evidence="2">
    <location>
        <begin position="182"/>
        <end position="201"/>
    </location>
</feature>
<evidence type="ECO:0000313" key="4">
    <source>
        <dbReference type="Proteomes" id="UP000005018"/>
    </source>
</evidence>
<proteinExistence type="predicted"/>
<dbReference type="RefSeq" id="XP_003870753.1">
    <property type="nucleotide sequence ID" value="XM_003870704.1"/>
</dbReference>
<evidence type="ECO:0000313" key="3">
    <source>
        <dbReference type="EMBL" id="CCG24625.1"/>
    </source>
</evidence>
<evidence type="ECO:0000256" key="1">
    <source>
        <dbReference type="SAM" id="MobiDB-lite"/>
    </source>
</evidence>
<organism evidence="3 4">
    <name type="scientific">Candida orthopsilosis (strain 90-125)</name>
    <name type="common">Yeast</name>
    <dbReference type="NCBI Taxonomy" id="1136231"/>
    <lineage>
        <taxon>Eukaryota</taxon>
        <taxon>Fungi</taxon>
        <taxon>Dikarya</taxon>
        <taxon>Ascomycota</taxon>
        <taxon>Saccharomycotina</taxon>
        <taxon>Pichiomycetes</taxon>
        <taxon>Debaryomycetaceae</taxon>
        <taxon>Candida/Lodderomyces clade</taxon>
        <taxon>Candida</taxon>
    </lineage>
</organism>
<sequence>MPVDLKPRFGGGGGHSSGGRSSGERSSGGRSSGGHSGSGSKPKKPKKPKGGRPIVGGGHRGHHNTSSSSSTTEEKKHKKTSTKKSHKKTKTKDDKEKTEEHKKSKTHSSSTTTTTNNKHHKDQITSIHSFPTTLTLKTLEQRDLSMIIPTMTSTSEHYQTTGASSGSTIYCANDFTEVSSNMSLYVAGGILGLFVVFLAVCRAFKTNKSQEDYLEKKVYYTHLPTTDDSREEMDEKKRRTS</sequence>
<keyword evidence="2" id="KW-1133">Transmembrane helix</keyword>
<keyword evidence="2" id="KW-0812">Transmembrane</keyword>
<dbReference type="KEGG" id="cot:CORT_0F04010"/>
<dbReference type="Proteomes" id="UP000005018">
    <property type="component" value="Chromosome 6"/>
</dbReference>
<feature type="compositionally biased region" description="Gly residues" evidence="1">
    <location>
        <begin position="9"/>
        <end position="21"/>
    </location>
</feature>
<feature type="compositionally biased region" description="Basic residues" evidence="1">
    <location>
        <begin position="76"/>
        <end position="90"/>
    </location>
</feature>
<dbReference type="OrthoDB" id="4026317at2759"/>
<accession>H8X9F9</accession>